<accession>A0A0F7ZU47</accession>
<dbReference type="PANTHER" id="PTHR23023">
    <property type="entry name" value="DIMETHYLANILINE MONOOXYGENASE"/>
    <property type="match status" value="1"/>
</dbReference>
<keyword evidence="7" id="KW-0503">Monooxygenase</keyword>
<evidence type="ECO:0000256" key="1">
    <source>
        <dbReference type="ARBA" id="ARBA00001974"/>
    </source>
</evidence>
<reference evidence="8 9" key="1">
    <citation type="journal article" date="2014" name="Genome Biol. Evol.">
        <title>Comparative genomics and transcriptomics analyses reveal divergent lifestyle features of nematode endoparasitic fungus Hirsutella minnesotensis.</title>
        <authorList>
            <person name="Lai Y."/>
            <person name="Liu K."/>
            <person name="Zhang X."/>
            <person name="Zhang X."/>
            <person name="Li K."/>
            <person name="Wang N."/>
            <person name="Shu C."/>
            <person name="Wu Y."/>
            <person name="Wang C."/>
            <person name="Bushley K.E."/>
            <person name="Xiang M."/>
            <person name="Liu X."/>
        </authorList>
    </citation>
    <scope>NUCLEOTIDE SEQUENCE [LARGE SCALE GENOMIC DNA]</scope>
    <source>
        <strain evidence="8 9">3608</strain>
    </source>
</reference>
<dbReference type="GO" id="GO:0004499">
    <property type="term" value="F:N,N-dimethylaniline monooxygenase activity"/>
    <property type="evidence" value="ECO:0007669"/>
    <property type="project" value="EnsemblFungi"/>
</dbReference>
<dbReference type="Pfam" id="PF00743">
    <property type="entry name" value="FMO-like"/>
    <property type="match status" value="2"/>
</dbReference>
<evidence type="ECO:0000256" key="2">
    <source>
        <dbReference type="ARBA" id="ARBA00009183"/>
    </source>
</evidence>
<sequence>MGSLRPSQFHVKAVAVIGAGPSGIAAARHLRSQGTFDRIVIFEQQHQVGGVWNYSPIAPGPYPVPQTNPFFPPDAPVSSPAQASPVFPSPMYEKLHANIIKPLMQVPKLPFPADSWIFPSREDIQNYLINSAREVRDLIHFDSRVTNVSLAPGGGRDRWRIQAHSTVDERVIDGVFDAVVVANGHYSVPFIPDITNIASFHNAHPSIIIHSKQYRRAQAFKDKKVVVVGNGPSGADIALQINQVSKGRTILSVRTATPPGRLAFTGCEEVPEIEEFLVDQRGVRFKNGRIETNIDAVVFSTGYLFSFPFLPDLQTELVSDGRSVYGLYKHLFHIRHPTLAFASLLVKVIPLHVAEAQAAAIAAVWSGNLDLPPTQEMERWRSELEATCTDHSKLLMAGDGYINELHEWVMQADHVGTPPPWWDDETFWQRSQLMDAKLRFEQRDLRPTTFEELGFRYNPETTIERTASES</sequence>
<evidence type="ECO:0000256" key="5">
    <source>
        <dbReference type="ARBA" id="ARBA00022857"/>
    </source>
</evidence>
<keyword evidence="5" id="KW-0521">NADP</keyword>
<keyword evidence="6" id="KW-0560">Oxidoreductase</keyword>
<comment type="similarity">
    <text evidence="2">Belongs to the FMO family.</text>
</comment>
<proteinExistence type="inferred from homology"/>
<evidence type="ECO:0000256" key="6">
    <source>
        <dbReference type="ARBA" id="ARBA00023002"/>
    </source>
</evidence>
<protein>
    <recommendedName>
        <fullName evidence="10">Thiol-specific monooxygenase</fullName>
    </recommendedName>
</protein>
<evidence type="ECO:0000256" key="4">
    <source>
        <dbReference type="ARBA" id="ARBA00022827"/>
    </source>
</evidence>
<dbReference type="Gene3D" id="3.50.50.60">
    <property type="entry name" value="FAD/NAD(P)-binding domain"/>
    <property type="match status" value="2"/>
</dbReference>
<dbReference type="GO" id="GO:0050661">
    <property type="term" value="F:NADP binding"/>
    <property type="evidence" value="ECO:0007669"/>
    <property type="project" value="InterPro"/>
</dbReference>
<dbReference type="Proteomes" id="UP000054481">
    <property type="component" value="Unassembled WGS sequence"/>
</dbReference>
<dbReference type="SUPFAM" id="SSF51905">
    <property type="entry name" value="FAD/NAD(P)-binding domain"/>
    <property type="match status" value="2"/>
</dbReference>
<comment type="cofactor">
    <cofactor evidence="1">
        <name>FAD</name>
        <dbReference type="ChEBI" id="CHEBI:57692"/>
    </cofactor>
</comment>
<keyword evidence="4" id="KW-0274">FAD</keyword>
<dbReference type="PRINTS" id="PR00419">
    <property type="entry name" value="ADXRDTASE"/>
</dbReference>
<name>A0A0F7ZU47_9HYPO</name>
<dbReference type="Pfam" id="PF13450">
    <property type="entry name" value="NAD_binding_8"/>
    <property type="match status" value="1"/>
</dbReference>
<dbReference type="FunFam" id="3.50.50.60:FF:000138">
    <property type="entry name" value="Flavin-containing monooxygenase"/>
    <property type="match status" value="1"/>
</dbReference>
<keyword evidence="3" id="KW-0285">Flavoprotein</keyword>
<dbReference type="OrthoDB" id="66881at2759"/>
<evidence type="ECO:0000256" key="7">
    <source>
        <dbReference type="ARBA" id="ARBA00023033"/>
    </source>
</evidence>
<evidence type="ECO:0000256" key="3">
    <source>
        <dbReference type="ARBA" id="ARBA00022630"/>
    </source>
</evidence>
<organism evidence="8 9">
    <name type="scientific">Hirsutella minnesotensis 3608</name>
    <dbReference type="NCBI Taxonomy" id="1043627"/>
    <lineage>
        <taxon>Eukaryota</taxon>
        <taxon>Fungi</taxon>
        <taxon>Dikarya</taxon>
        <taxon>Ascomycota</taxon>
        <taxon>Pezizomycotina</taxon>
        <taxon>Sordariomycetes</taxon>
        <taxon>Hypocreomycetidae</taxon>
        <taxon>Hypocreales</taxon>
        <taxon>Ophiocordycipitaceae</taxon>
        <taxon>Hirsutella</taxon>
    </lineage>
</organism>
<gene>
    <name evidence="8" type="ORF">HIM_06464</name>
</gene>
<dbReference type="InterPro" id="IPR050346">
    <property type="entry name" value="FMO-like"/>
</dbReference>
<dbReference type="GO" id="GO:0071949">
    <property type="term" value="F:FAD binding"/>
    <property type="evidence" value="ECO:0007669"/>
    <property type="project" value="EnsemblFungi"/>
</dbReference>
<dbReference type="InterPro" id="IPR036188">
    <property type="entry name" value="FAD/NAD-bd_sf"/>
</dbReference>
<keyword evidence="9" id="KW-1185">Reference proteome</keyword>
<evidence type="ECO:0008006" key="10">
    <source>
        <dbReference type="Google" id="ProtNLM"/>
    </source>
</evidence>
<evidence type="ECO:0000313" key="8">
    <source>
        <dbReference type="EMBL" id="KJZ74233.1"/>
    </source>
</evidence>
<evidence type="ECO:0000313" key="9">
    <source>
        <dbReference type="Proteomes" id="UP000054481"/>
    </source>
</evidence>
<dbReference type="AlphaFoldDB" id="A0A0F7ZU47"/>
<dbReference type="EMBL" id="KQ030528">
    <property type="protein sequence ID" value="KJZ74233.1"/>
    <property type="molecule type" value="Genomic_DNA"/>
</dbReference>
<dbReference type="InterPro" id="IPR020946">
    <property type="entry name" value="Flavin_mOase-like"/>
</dbReference>